<feature type="region of interest" description="Disordered" evidence="4">
    <location>
        <begin position="563"/>
        <end position="582"/>
    </location>
</feature>
<dbReference type="PROSITE" id="PS00211">
    <property type="entry name" value="ABC_TRANSPORTER_1"/>
    <property type="match status" value="1"/>
</dbReference>
<dbReference type="PANTHER" id="PTHR42855:SF1">
    <property type="entry name" value="ABC TRANSPORTER DOMAIN-CONTAINING PROTEIN"/>
    <property type="match status" value="1"/>
</dbReference>
<name>A0AB35U1S4_9FIRM</name>
<evidence type="ECO:0000313" key="6">
    <source>
        <dbReference type="EMBL" id="MDX8418869.1"/>
    </source>
</evidence>
<dbReference type="SUPFAM" id="SSF52540">
    <property type="entry name" value="P-loop containing nucleoside triphosphate hydrolases"/>
    <property type="match status" value="2"/>
</dbReference>
<dbReference type="FunFam" id="3.40.50.300:FF:000309">
    <property type="entry name" value="ABC transporter ATP-binding protein"/>
    <property type="match status" value="1"/>
</dbReference>
<dbReference type="Proteomes" id="UP001286174">
    <property type="component" value="Unassembled WGS sequence"/>
</dbReference>
<dbReference type="CDD" id="cd03221">
    <property type="entry name" value="ABCF_EF-3"/>
    <property type="match status" value="2"/>
</dbReference>
<evidence type="ECO:0000259" key="5">
    <source>
        <dbReference type="PROSITE" id="PS50893"/>
    </source>
</evidence>
<evidence type="ECO:0000256" key="2">
    <source>
        <dbReference type="ARBA" id="ARBA00022741"/>
    </source>
</evidence>
<dbReference type="InterPro" id="IPR027417">
    <property type="entry name" value="P-loop_NTPase"/>
</dbReference>
<dbReference type="InterPro" id="IPR037118">
    <property type="entry name" value="Val-tRNA_synth_C_sf"/>
</dbReference>
<dbReference type="InterPro" id="IPR003593">
    <property type="entry name" value="AAA+_ATPase"/>
</dbReference>
<dbReference type="InterPro" id="IPR003439">
    <property type="entry name" value="ABC_transporter-like_ATP-bd"/>
</dbReference>
<dbReference type="Pfam" id="PF16326">
    <property type="entry name" value="ABC_tran_CTD"/>
    <property type="match status" value="1"/>
</dbReference>
<protein>
    <submittedName>
        <fullName evidence="6">ABC-F family ATP-binding cassette domain-containing protein</fullName>
    </submittedName>
</protein>
<accession>A0AB35U1S4</accession>
<dbReference type="Pfam" id="PF00005">
    <property type="entry name" value="ABC_tran"/>
    <property type="match status" value="2"/>
</dbReference>
<evidence type="ECO:0000313" key="7">
    <source>
        <dbReference type="Proteomes" id="UP001286174"/>
    </source>
</evidence>
<dbReference type="InterPro" id="IPR017871">
    <property type="entry name" value="ABC_transporter-like_CS"/>
</dbReference>
<dbReference type="Pfam" id="PF12848">
    <property type="entry name" value="ABC_tran_Xtn"/>
    <property type="match status" value="1"/>
</dbReference>
<keyword evidence="2" id="KW-0547">Nucleotide-binding</keyword>
<dbReference type="PANTHER" id="PTHR42855">
    <property type="entry name" value="ABC TRANSPORTER ATP-BINDING SUBUNIT"/>
    <property type="match status" value="1"/>
</dbReference>
<feature type="domain" description="ABC transporter" evidence="5">
    <location>
        <begin position="278"/>
        <end position="496"/>
    </location>
</feature>
<keyword evidence="7" id="KW-1185">Reference proteome</keyword>
<evidence type="ECO:0000256" key="4">
    <source>
        <dbReference type="SAM" id="MobiDB-lite"/>
    </source>
</evidence>
<dbReference type="SMART" id="SM00382">
    <property type="entry name" value="AAA"/>
    <property type="match status" value="2"/>
</dbReference>
<comment type="caution">
    <text evidence="6">The sequence shown here is derived from an EMBL/GenBank/DDBJ whole genome shotgun (WGS) entry which is preliminary data.</text>
</comment>
<feature type="region of interest" description="Disordered" evidence="4">
    <location>
        <begin position="492"/>
        <end position="511"/>
    </location>
</feature>
<proteinExistence type="predicted"/>
<dbReference type="InterPro" id="IPR032524">
    <property type="entry name" value="ABC_tran_C"/>
</dbReference>
<organism evidence="6 7">
    <name type="scientific">Grylomicrobium aquisgranensis</name>
    <dbReference type="NCBI Taxonomy" id="2926318"/>
    <lineage>
        <taxon>Bacteria</taxon>
        <taxon>Bacillati</taxon>
        <taxon>Bacillota</taxon>
        <taxon>Erysipelotrichia</taxon>
        <taxon>Erysipelotrichales</taxon>
        <taxon>Erysipelotrichaceae</taxon>
        <taxon>Grylomicrobium</taxon>
    </lineage>
</organism>
<dbReference type="PROSITE" id="PS50893">
    <property type="entry name" value="ABC_TRANSPORTER_2"/>
    <property type="match status" value="2"/>
</dbReference>
<gene>
    <name evidence="6" type="ORF">MOZ60_02030</name>
</gene>
<keyword evidence="1" id="KW-0677">Repeat</keyword>
<keyword evidence="3 6" id="KW-0067">ATP-binding</keyword>
<dbReference type="AlphaFoldDB" id="A0AB35U1S4"/>
<feature type="compositionally biased region" description="Basic and acidic residues" evidence="4">
    <location>
        <begin position="571"/>
        <end position="582"/>
    </location>
</feature>
<dbReference type="GO" id="GO:0003677">
    <property type="term" value="F:DNA binding"/>
    <property type="evidence" value="ECO:0007669"/>
    <property type="project" value="InterPro"/>
</dbReference>
<dbReference type="GO" id="GO:0005524">
    <property type="term" value="F:ATP binding"/>
    <property type="evidence" value="ECO:0007669"/>
    <property type="project" value="UniProtKB-KW"/>
</dbReference>
<dbReference type="EMBL" id="JALBUR010000003">
    <property type="protein sequence ID" value="MDX8418869.1"/>
    <property type="molecule type" value="Genomic_DNA"/>
</dbReference>
<reference evidence="6 7" key="1">
    <citation type="submission" date="2022-03" db="EMBL/GenBank/DDBJ databases">
        <title>Novel taxa within the pig intestine.</title>
        <authorList>
            <person name="Wylensek D."/>
            <person name="Bishof K."/>
            <person name="Afrizal A."/>
            <person name="Clavel T."/>
        </authorList>
    </citation>
    <scope>NUCLEOTIDE SEQUENCE [LARGE SCALE GENOMIC DNA]</scope>
    <source>
        <strain evidence="6 7">CLA-KB-P133</strain>
    </source>
</reference>
<dbReference type="InterPro" id="IPR032781">
    <property type="entry name" value="ABC_tran_Xtn"/>
</dbReference>
<dbReference type="FunFam" id="3.40.50.300:FF:000011">
    <property type="entry name" value="Putative ABC transporter ATP-binding component"/>
    <property type="match status" value="1"/>
</dbReference>
<evidence type="ECO:0000256" key="1">
    <source>
        <dbReference type="ARBA" id="ARBA00022737"/>
    </source>
</evidence>
<dbReference type="Gene3D" id="1.10.287.380">
    <property type="entry name" value="Valyl-tRNA synthetase, C-terminal domain"/>
    <property type="match status" value="1"/>
</dbReference>
<dbReference type="GO" id="GO:0016887">
    <property type="term" value="F:ATP hydrolysis activity"/>
    <property type="evidence" value="ECO:0007669"/>
    <property type="project" value="InterPro"/>
</dbReference>
<feature type="compositionally biased region" description="Basic and acidic residues" evidence="4">
    <location>
        <begin position="492"/>
        <end position="504"/>
    </location>
</feature>
<evidence type="ECO:0000256" key="3">
    <source>
        <dbReference type="ARBA" id="ARBA00022840"/>
    </source>
</evidence>
<sequence>MLLSLENASFKYNTEPILDHVNFVVNDRDKWGVVGRNGAGKSTFLAVMAQKQKLDTGEITAKKDLVISYCPQASEFPSGRTIFQTVQDALKEKVEDYQIQSILNKLGLTDYDAMTDVLSGGQKKRLALAIALIRKADLYLLDEPTNHLDQQMILWLEKYLMKSDKAVVLVTHDRYFLARITNHIVEVDRGHLYCYTGDYADYLEQREIRREQAEASRAKRENYLRHEIAWIRAGAQARSTKQKSRIQRYEKIAAIKDPAQEQTLQLQAGVTRLGGNTILLEDVSKAYGDHVLFCHFSYEVQHHDRIGIIGPNGCGKSTLLKVIVGQIRPDTGTVRIGETVKIGYFAQHNEVFKEDERVMDYLESFGHTITTADHETITASQMLERFLFPKEKQYQPIKKCSGGEKRRLYLCSILMQSPNILILDEPTNDLDTDTLTILESFLQDFPGAVLAVSHDRYFLDRIAERLFVFNNGTIEIHQESYSDYLDAQAAEKSEEKEKNKEVRKVSAPKPSNRLSYMEKKELEKLEKEIPGAEQNVRDLEEQLNNATDYPEIQKISADLETARSQMDEMEERWMELSEKAEN</sequence>
<dbReference type="RefSeq" id="WP_370595455.1">
    <property type="nucleotide sequence ID" value="NZ_JALBUR010000003.1"/>
</dbReference>
<dbReference type="InterPro" id="IPR051309">
    <property type="entry name" value="ABCF_ATPase"/>
</dbReference>
<feature type="domain" description="ABC transporter" evidence="5">
    <location>
        <begin position="3"/>
        <end position="215"/>
    </location>
</feature>
<dbReference type="Gene3D" id="3.40.50.300">
    <property type="entry name" value="P-loop containing nucleotide triphosphate hydrolases"/>
    <property type="match status" value="2"/>
</dbReference>